<evidence type="ECO:0000313" key="5">
    <source>
        <dbReference type="Proteomes" id="UP000075714"/>
    </source>
</evidence>
<dbReference type="PANTHER" id="PTHR11908">
    <property type="entry name" value="XANTHINE DEHYDROGENASE"/>
    <property type="match status" value="1"/>
</dbReference>
<name>A0A150GQE0_GONPE</name>
<evidence type="ECO:0000256" key="2">
    <source>
        <dbReference type="SAM" id="MobiDB-lite"/>
    </source>
</evidence>
<protein>
    <recommendedName>
        <fullName evidence="3">Aldehyde oxidase/xanthine dehydrogenase second molybdopterin binding domain-containing protein</fullName>
    </recommendedName>
</protein>
<proteinExistence type="predicted"/>
<dbReference type="PANTHER" id="PTHR11908:SF132">
    <property type="entry name" value="ALDEHYDE OXIDASE 1-RELATED"/>
    <property type="match status" value="1"/>
</dbReference>
<comment type="caution">
    <text evidence="4">The sequence shown here is derived from an EMBL/GenBank/DDBJ whole genome shotgun (WGS) entry which is preliminary data.</text>
</comment>
<dbReference type="AlphaFoldDB" id="A0A150GQE0"/>
<dbReference type="GO" id="GO:0005506">
    <property type="term" value="F:iron ion binding"/>
    <property type="evidence" value="ECO:0007669"/>
    <property type="project" value="InterPro"/>
</dbReference>
<sequence length="275" mass="28214">MAGREDYGLVDLLNTFKMGFGGHMVPLSAFAWGGQADLPESSGPEGPAPGDIMYHVFGVALAVAEVDVLTGERRVLRSDVMFDLGRPVNPAVDLGQVEGAFVQGLGMMLSEKAEYDSTTGSLVQNSTWSYKPPAASCVPATFNVTLLKDAPLASAVRRAEAGRYPPFPAPITAPLPAKLPLGAKACGEPPLLLSSVALMALQRATQAGRREAAARLRASAKPHPGAGAAASGAGAEDAGSGGEGFVPLLAPATVERVRAACGPWSAAELLAAKLQ</sequence>
<dbReference type="GO" id="GO:0016491">
    <property type="term" value="F:oxidoreductase activity"/>
    <property type="evidence" value="ECO:0007669"/>
    <property type="project" value="InterPro"/>
</dbReference>
<accession>A0A150GQE0</accession>
<dbReference type="STRING" id="33097.A0A150GQE0"/>
<dbReference type="Pfam" id="PF20256">
    <property type="entry name" value="MoCoBD_2"/>
    <property type="match status" value="1"/>
</dbReference>
<organism evidence="4 5">
    <name type="scientific">Gonium pectorale</name>
    <name type="common">Green alga</name>
    <dbReference type="NCBI Taxonomy" id="33097"/>
    <lineage>
        <taxon>Eukaryota</taxon>
        <taxon>Viridiplantae</taxon>
        <taxon>Chlorophyta</taxon>
        <taxon>core chlorophytes</taxon>
        <taxon>Chlorophyceae</taxon>
        <taxon>CS clade</taxon>
        <taxon>Chlamydomonadales</taxon>
        <taxon>Volvocaceae</taxon>
        <taxon>Gonium</taxon>
    </lineage>
</organism>
<dbReference type="InterPro" id="IPR046867">
    <property type="entry name" value="AldOxase/xan_DH_MoCoBD2"/>
</dbReference>
<dbReference type="SUPFAM" id="SSF56003">
    <property type="entry name" value="Molybdenum cofactor-binding domain"/>
    <property type="match status" value="1"/>
</dbReference>
<dbReference type="Proteomes" id="UP000075714">
    <property type="component" value="Unassembled WGS sequence"/>
</dbReference>
<keyword evidence="5" id="KW-1185">Reference proteome</keyword>
<dbReference type="OrthoDB" id="542112at2759"/>
<feature type="domain" description="Aldehyde oxidase/xanthine dehydrogenase second molybdopterin binding" evidence="3">
    <location>
        <begin position="53"/>
        <end position="139"/>
    </location>
</feature>
<feature type="region of interest" description="Disordered" evidence="2">
    <location>
        <begin position="212"/>
        <end position="236"/>
    </location>
</feature>
<evidence type="ECO:0000313" key="4">
    <source>
        <dbReference type="EMBL" id="KXZ51962.1"/>
    </source>
</evidence>
<reference evidence="5" key="1">
    <citation type="journal article" date="2016" name="Nat. Commun.">
        <title>The Gonium pectorale genome demonstrates co-option of cell cycle regulation during the evolution of multicellularity.</title>
        <authorList>
            <person name="Hanschen E.R."/>
            <person name="Marriage T.N."/>
            <person name="Ferris P.J."/>
            <person name="Hamaji T."/>
            <person name="Toyoda A."/>
            <person name="Fujiyama A."/>
            <person name="Neme R."/>
            <person name="Noguchi H."/>
            <person name="Minakuchi Y."/>
            <person name="Suzuki M."/>
            <person name="Kawai-Toyooka H."/>
            <person name="Smith D.R."/>
            <person name="Sparks H."/>
            <person name="Anderson J."/>
            <person name="Bakaric R."/>
            <person name="Luria V."/>
            <person name="Karger A."/>
            <person name="Kirschner M.W."/>
            <person name="Durand P.M."/>
            <person name="Michod R.E."/>
            <person name="Nozaki H."/>
            <person name="Olson B.J."/>
        </authorList>
    </citation>
    <scope>NUCLEOTIDE SEQUENCE [LARGE SCALE GENOMIC DNA]</scope>
    <source>
        <strain evidence="5">NIES-2863</strain>
    </source>
</reference>
<gene>
    <name evidence="4" type="ORF">GPECTOR_11g85</name>
</gene>
<feature type="compositionally biased region" description="Low complexity" evidence="2">
    <location>
        <begin position="215"/>
        <end position="236"/>
    </location>
</feature>
<dbReference type="EMBL" id="LSYV01000012">
    <property type="protein sequence ID" value="KXZ51962.1"/>
    <property type="molecule type" value="Genomic_DNA"/>
</dbReference>
<dbReference type="InterPro" id="IPR016208">
    <property type="entry name" value="Ald_Oxase/xanthine_DH-like"/>
</dbReference>
<dbReference type="Gene3D" id="3.30.365.10">
    <property type="entry name" value="Aldehyde oxidase/xanthine dehydrogenase, molybdopterin binding domain"/>
    <property type="match status" value="1"/>
</dbReference>
<evidence type="ECO:0000259" key="3">
    <source>
        <dbReference type="Pfam" id="PF20256"/>
    </source>
</evidence>
<dbReference type="InterPro" id="IPR037165">
    <property type="entry name" value="AldOxase/xan_DH_Mopterin-bd_sf"/>
</dbReference>
<keyword evidence="1" id="KW-0500">Molybdenum</keyword>
<evidence type="ECO:0000256" key="1">
    <source>
        <dbReference type="ARBA" id="ARBA00022505"/>
    </source>
</evidence>